<dbReference type="GeneTree" id="ENSGT01060000248993"/>
<keyword evidence="2" id="KW-0964">Secreted</keyword>
<evidence type="ECO:0000256" key="1">
    <source>
        <dbReference type="ARBA" id="ARBA00004613"/>
    </source>
</evidence>
<dbReference type="PANTHER" id="PTHR22923">
    <property type="entry name" value="CEREBELLIN-RELATED"/>
    <property type="match status" value="1"/>
</dbReference>
<dbReference type="Proteomes" id="UP000314982">
    <property type="component" value="Unassembled WGS sequence"/>
</dbReference>
<dbReference type="SMART" id="SM00110">
    <property type="entry name" value="C1Q"/>
    <property type="match status" value="1"/>
</dbReference>
<feature type="domain" description="C1q" evidence="4">
    <location>
        <begin position="46"/>
        <end position="150"/>
    </location>
</feature>
<protein>
    <recommendedName>
        <fullName evidence="4">C1q domain-containing protein</fullName>
    </recommendedName>
</protein>
<reference evidence="6" key="1">
    <citation type="submission" date="2018-06" db="EMBL/GenBank/DDBJ databases">
        <title>Genome assembly of Danube salmon.</title>
        <authorList>
            <person name="Macqueen D.J."/>
            <person name="Gundappa M.K."/>
        </authorList>
    </citation>
    <scope>NUCLEOTIDE SEQUENCE [LARGE SCALE GENOMIC DNA]</scope>
</reference>
<sequence>SQKHCVQTLKLTYVSIISDKAAELSAMWARVTAREREVEELKRENGDRPKLAFSAGLTSGFVGPFNTETTLVYTRVITNIGQAYTPTTGIFTAPVRGVYNFRFRAYDLNLRCTSNGVIMQLEKGDELFDSDYNHNIFSESNGSTLGLWRS</sequence>
<name>A0A4W5MND4_9TELE</name>
<evidence type="ECO:0000259" key="4">
    <source>
        <dbReference type="PROSITE" id="PS50871"/>
    </source>
</evidence>
<dbReference type="SUPFAM" id="SSF49842">
    <property type="entry name" value="TNF-like"/>
    <property type="match status" value="1"/>
</dbReference>
<evidence type="ECO:0000313" key="5">
    <source>
        <dbReference type="Ensembl" id="ENSHHUP00000039139.1"/>
    </source>
</evidence>
<dbReference type="InterPro" id="IPR008983">
    <property type="entry name" value="Tumour_necrosis_fac-like_dom"/>
</dbReference>
<dbReference type="InterPro" id="IPR001073">
    <property type="entry name" value="C1q_dom"/>
</dbReference>
<dbReference type="Ensembl" id="ENSHHUT00000040675.1">
    <property type="protein sequence ID" value="ENSHHUP00000039139.1"/>
    <property type="gene ID" value="ENSHHUG00000024348.1"/>
</dbReference>
<reference evidence="5" key="3">
    <citation type="submission" date="2025-09" db="UniProtKB">
        <authorList>
            <consortium name="Ensembl"/>
        </authorList>
    </citation>
    <scope>IDENTIFICATION</scope>
</reference>
<dbReference type="Gene3D" id="2.60.120.40">
    <property type="match status" value="1"/>
</dbReference>
<dbReference type="InterPro" id="IPR050822">
    <property type="entry name" value="Cerebellin_Synaptic_Org"/>
</dbReference>
<dbReference type="AlphaFoldDB" id="A0A4W5MND4"/>
<evidence type="ECO:0000256" key="2">
    <source>
        <dbReference type="ARBA" id="ARBA00022525"/>
    </source>
</evidence>
<dbReference type="PANTHER" id="PTHR22923:SF102">
    <property type="entry name" value="CEREBELLIN 13-RELATED"/>
    <property type="match status" value="1"/>
</dbReference>
<proteinExistence type="predicted"/>
<accession>A0A4W5MND4</accession>
<dbReference type="Pfam" id="PF00386">
    <property type="entry name" value="C1q"/>
    <property type="match status" value="1"/>
</dbReference>
<dbReference type="GO" id="GO:0005576">
    <property type="term" value="C:extracellular region"/>
    <property type="evidence" value="ECO:0007669"/>
    <property type="project" value="UniProtKB-SubCell"/>
</dbReference>
<reference evidence="5" key="2">
    <citation type="submission" date="2025-08" db="UniProtKB">
        <authorList>
            <consortium name="Ensembl"/>
        </authorList>
    </citation>
    <scope>IDENTIFICATION</scope>
</reference>
<dbReference type="PROSITE" id="PS50871">
    <property type="entry name" value="C1Q"/>
    <property type="match status" value="1"/>
</dbReference>
<comment type="subcellular location">
    <subcellularLocation>
        <location evidence="1">Secreted</location>
    </subcellularLocation>
</comment>
<evidence type="ECO:0000313" key="6">
    <source>
        <dbReference type="Proteomes" id="UP000314982"/>
    </source>
</evidence>
<evidence type="ECO:0000256" key="3">
    <source>
        <dbReference type="ARBA" id="ARBA00022729"/>
    </source>
</evidence>
<keyword evidence="6" id="KW-1185">Reference proteome</keyword>
<organism evidence="5 6">
    <name type="scientific">Hucho hucho</name>
    <name type="common">huchen</name>
    <dbReference type="NCBI Taxonomy" id="62062"/>
    <lineage>
        <taxon>Eukaryota</taxon>
        <taxon>Metazoa</taxon>
        <taxon>Chordata</taxon>
        <taxon>Craniata</taxon>
        <taxon>Vertebrata</taxon>
        <taxon>Euteleostomi</taxon>
        <taxon>Actinopterygii</taxon>
        <taxon>Neopterygii</taxon>
        <taxon>Teleostei</taxon>
        <taxon>Protacanthopterygii</taxon>
        <taxon>Salmoniformes</taxon>
        <taxon>Salmonidae</taxon>
        <taxon>Salmoninae</taxon>
        <taxon>Hucho</taxon>
    </lineage>
</organism>
<keyword evidence="3" id="KW-0732">Signal</keyword>